<evidence type="ECO:0000259" key="9">
    <source>
        <dbReference type="PROSITE" id="PS00794"/>
    </source>
</evidence>
<gene>
    <name evidence="10" type="primary">folK</name>
    <name evidence="10" type="ORF">ACFPYJ_30495</name>
</gene>
<evidence type="ECO:0000256" key="3">
    <source>
        <dbReference type="ARBA" id="ARBA00013253"/>
    </source>
</evidence>
<dbReference type="Pfam" id="PF01288">
    <property type="entry name" value="HPPK"/>
    <property type="match status" value="1"/>
</dbReference>
<dbReference type="NCBIfam" id="TIGR01498">
    <property type="entry name" value="folK"/>
    <property type="match status" value="1"/>
</dbReference>
<name>A0ABW0WA30_9BACL</name>
<comment type="caution">
    <text evidence="10">The sequence shown here is derived from an EMBL/GenBank/DDBJ whole genome shotgun (WGS) entry which is preliminary data.</text>
</comment>
<evidence type="ECO:0000313" key="11">
    <source>
        <dbReference type="Proteomes" id="UP001596047"/>
    </source>
</evidence>
<evidence type="ECO:0000313" key="10">
    <source>
        <dbReference type="EMBL" id="MFC5653371.1"/>
    </source>
</evidence>
<keyword evidence="6" id="KW-0418">Kinase</keyword>
<keyword evidence="7" id="KW-0067">ATP-binding</keyword>
<protein>
    <recommendedName>
        <fullName evidence="3">2-amino-4-hydroxy-6-hydroxymethyldihydropteridine diphosphokinase</fullName>
        <ecNumber evidence="3">2.7.6.3</ecNumber>
    </recommendedName>
</protein>
<dbReference type="GO" id="GO:0003848">
    <property type="term" value="F:2-amino-4-hydroxy-6-hydroxymethyldihydropteridine diphosphokinase activity"/>
    <property type="evidence" value="ECO:0007669"/>
    <property type="project" value="UniProtKB-EC"/>
</dbReference>
<evidence type="ECO:0000256" key="1">
    <source>
        <dbReference type="ARBA" id="ARBA00000198"/>
    </source>
</evidence>
<comment type="catalytic activity">
    <reaction evidence="1">
        <text>6-hydroxymethyl-7,8-dihydropterin + ATP = (7,8-dihydropterin-6-yl)methyl diphosphate + AMP + H(+)</text>
        <dbReference type="Rhea" id="RHEA:11412"/>
        <dbReference type="ChEBI" id="CHEBI:15378"/>
        <dbReference type="ChEBI" id="CHEBI:30616"/>
        <dbReference type="ChEBI" id="CHEBI:44841"/>
        <dbReference type="ChEBI" id="CHEBI:72950"/>
        <dbReference type="ChEBI" id="CHEBI:456215"/>
        <dbReference type="EC" id="2.7.6.3"/>
    </reaction>
</comment>
<proteinExistence type="predicted"/>
<dbReference type="EMBL" id="JBHSOW010000124">
    <property type="protein sequence ID" value="MFC5653371.1"/>
    <property type="molecule type" value="Genomic_DNA"/>
</dbReference>
<evidence type="ECO:0000256" key="5">
    <source>
        <dbReference type="ARBA" id="ARBA00022741"/>
    </source>
</evidence>
<keyword evidence="4 10" id="KW-0808">Transferase</keyword>
<keyword evidence="8" id="KW-0289">Folate biosynthesis</keyword>
<keyword evidence="11" id="KW-1185">Reference proteome</keyword>
<dbReference type="PANTHER" id="PTHR43071">
    <property type="entry name" value="2-AMINO-4-HYDROXY-6-HYDROXYMETHYLDIHYDROPTERIDINE PYROPHOSPHOKINASE"/>
    <property type="match status" value="1"/>
</dbReference>
<organism evidence="10 11">
    <name type="scientific">Paenibacillus solisilvae</name>
    <dbReference type="NCBI Taxonomy" id="2486751"/>
    <lineage>
        <taxon>Bacteria</taxon>
        <taxon>Bacillati</taxon>
        <taxon>Bacillota</taxon>
        <taxon>Bacilli</taxon>
        <taxon>Bacillales</taxon>
        <taxon>Paenibacillaceae</taxon>
        <taxon>Paenibacillus</taxon>
    </lineage>
</organism>
<accession>A0ABW0WA30</accession>
<keyword evidence="5" id="KW-0547">Nucleotide-binding</keyword>
<dbReference type="InterPro" id="IPR035907">
    <property type="entry name" value="Hppk_sf"/>
</dbReference>
<evidence type="ECO:0000256" key="4">
    <source>
        <dbReference type="ARBA" id="ARBA00022679"/>
    </source>
</evidence>
<dbReference type="RefSeq" id="WP_379192027.1">
    <property type="nucleotide sequence ID" value="NZ_JBHSOW010000124.1"/>
</dbReference>
<evidence type="ECO:0000256" key="2">
    <source>
        <dbReference type="ARBA" id="ARBA00005051"/>
    </source>
</evidence>
<reference evidence="11" key="1">
    <citation type="journal article" date="2019" name="Int. J. Syst. Evol. Microbiol.">
        <title>The Global Catalogue of Microorganisms (GCM) 10K type strain sequencing project: providing services to taxonomists for standard genome sequencing and annotation.</title>
        <authorList>
            <consortium name="The Broad Institute Genomics Platform"/>
            <consortium name="The Broad Institute Genome Sequencing Center for Infectious Disease"/>
            <person name="Wu L."/>
            <person name="Ma J."/>
        </authorList>
    </citation>
    <scope>NUCLEOTIDE SEQUENCE [LARGE SCALE GENOMIC DNA]</scope>
    <source>
        <strain evidence="11">CGMCC 1.3240</strain>
    </source>
</reference>
<dbReference type="Gene3D" id="3.30.70.560">
    <property type="entry name" value="7,8-Dihydro-6-hydroxymethylpterin-pyrophosphokinase HPPK"/>
    <property type="match status" value="1"/>
</dbReference>
<evidence type="ECO:0000256" key="6">
    <source>
        <dbReference type="ARBA" id="ARBA00022777"/>
    </source>
</evidence>
<dbReference type="PROSITE" id="PS00794">
    <property type="entry name" value="HPPK"/>
    <property type="match status" value="1"/>
</dbReference>
<evidence type="ECO:0000256" key="8">
    <source>
        <dbReference type="ARBA" id="ARBA00022909"/>
    </source>
</evidence>
<dbReference type="PANTHER" id="PTHR43071:SF1">
    <property type="entry name" value="2-AMINO-4-HYDROXY-6-HYDROXYMETHYLDIHYDROPTERIDINE PYROPHOSPHOKINASE"/>
    <property type="match status" value="1"/>
</dbReference>
<evidence type="ECO:0000256" key="7">
    <source>
        <dbReference type="ARBA" id="ARBA00022840"/>
    </source>
</evidence>
<dbReference type="InterPro" id="IPR000550">
    <property type="entry name" value="Hppk"/>
</dbReference>
<sequence>MNNSKHSLSSSAQDQKLTGAAEAYIALGSNVGDRSKLLQEALLLIDSHSAIKVIRVSGIYETDPVGYTDQPSFLNMTAALLTTLGPFELLHALLDIEKQLGRTRDIRWGPRTMDLDLLLMENVRLDEEELTLPHPRMMERAFVLVPLRDVIGSGHPLQEQVNQFAVRALQDGGEGIALWNTINWPDASAHSES</sequence>
<comment type="pathway">
    <text evidence="2">Cofactor biosynthesis; tetrahydrofolate biosynthesis; 2-amino-4-hydroxy-6-hydroxymethyl-7,8-dihydropteridine diphosphate from 7,8-dihydroneopterin triphosphate: step 4/4.</text>
</comment>
<feature type="domain" description="7,8-dihydro-6-hydroxymethylpterin-pyrophosphokinase" evidence="9">
    <location>
        <begin position="107"/>
        <end position="118"/>
    </location>
</feature>
<dbReference type="SUPFAM" id="SSF55083">
    <property type="entry name" value="6-hydroxymethyl-7,8-dihydropterin pyrophosphokinase, HPPK"/>
    <property type="match status" value="1"/>
</dbReference>
<dbReference type="CDD" id="cd00483">
    <property type="entry name" value="HPPK"/>
    <property type="match status" value="1"/>
</dbReference>
<dbReference type="Proteomes" id="UP001596047">
    <property type="component" value="Unassembled WGS sequence"/>
</dbReference>
<dbReference type="EC" id="2.7.6.3" evidence="3"/>